<dbReference type="Pfam" id="PF13639">
    <property type="entry name" value="zf-RING_2"/>
    <property type="match status" value="1"/>
</dbReference>
<dbReference type="AlphaFoldDB" id="A0AAJ0BLG0"/>
<dbReference type="PROSITE" id="PS50089">
    <property type="entry name" value="ZF_RING_2"/>
    <property type="match status" value="1"/>
</dbReference>
<sequence>MPSSQQAPQGEAASNFIPCPYKAVLMEPEKELVCIICQTTKLKFDGDDCKGDAIPALLPCGHVFGSECLDEWLQAHNNCPSCRLELKYKWCKHRVFPARLTRSNLFEVPLTMVWDECVLTACRICTGAGGGWKLWEKMLELTGGTGPESESRKEMSAAVMRIAFGKFNKW</sequence>
<comment type="caution">
    <text evidence="3">The sequence shown here is derived from an EMBL/GenBank/DDBJ whole genome shotgun (WGS) entry which is preliminary data.</text>
</comment>
<dbReference type="GO" id="GO:0008270">
    <property type="term" value="F:zinc ion binding"/>
    <property type="evidence" value="ECO:0007669"/>
    <property type="project" value="UniProtKB-KW"/>
</dbReference>
<protein>
    <recommendedName>
        <fullName evidence="2">RING-type domain-containing protein</fullName>
    </recommendedName>
</protein>
<dbReference type="Proteomes" id="UP001239445">
    <property type="component" value="Unassembled WGS sequence"/>
</dbReference>
<gene>
    <name evidence="3" type="ORF">QBC47DRAFT_398159</name>
</gene>
<reference evidence="3" key="1">
    <citation type="submission" date="2023-06" db="EMBL/GenBank/DDBJ databases">
        <title>Genome-scale phylogeny and comparative genomics of the fungal order Sordariales.</title>
        <authorList>
            <consortium name="Lawrence Berkeley National Laboratory"/>
            <person name="Hensen N."/>
            <person name="Bonometti L."/>
            <person name="Westerberg I."/>
            <person name="Brannstrom I.O."/>
            <person name="Guillou S."/>
            <person name="Cros-Aarteil S."/>
            <person name="Calhoun S."/>
            <person name="Haridas S."/>
            <person name="Kuo A."/>
            <person name="Mondo S."/>
            <person name="Pangilinan J."/>
            <person name="Riley R."/>
            <person name="Labutti K."/>
            <person name="Andreopoulos B."/>
            <person name="Lipzen A."/>
            <person name="Chen C."/>
            <person name="Yanf M."/>
            <person name="Daum C."/>
            <person name="Ng V."/>
            <person name="Clum A."/>
            <person name="Steindorff A."/>
            <person name="Ohm R."/>
            <person name="Martin F."/>
            <person name="Silar P."/>
            <person name="Natvig D."/>
            <person name="Lalanne C."/>
            <person name="Gautier V."/>
            <person name="Ament-Velasquez S.L."/>
            <person name="Kruys A."/>
            <person name="Hutchinson M.I."/>
            <person name="Powell A.J."/>
            <person name="Barry K."/>
            <person name="Miller A.N."/>
            <person name="Grigoriev I.V."/>
            <person name="Debuchy R."/>
            <person name="Gladieux P."/>
            <person name="Thoren M.H."/>
            <person name="Johannesson H."/>
        </authorList>
    </citation>
    <scope>NUCLEOTIDE SEQUENCE</scope>
    <source>
        <strain evidence="3">PSN4</strain>
    </source>
</reference>
<keyword evidence="4" id="KW-1185">Reference proteome</keyword>
<dbReference type="EMBL" id="MU839828">
    <property type="protein sequence ID" value="KAK1759348.1"/>
    <property type="molecule type" value="Genomic_DNA"/>
</dbReference>
<dbReference type="SMART" id="SM00184">
    <property type="entry name" value="RING"/>
    <property type="match status" value="1"/>
</dbReference>
<evidence type="ECO:0000313" key="4">
    <source>
        <dbReference type="Proteomes" id="UP001239445"/>
    </source>
</evidence>
<proteinExistence type="predicted"/>
<dbReference type="InterPro" id="IPR001841">
    <property type="entry name" value="Znf_RING"/>
</dbReference>
<evidence type="ECO:0000259" key="2">
    <source>
        <dbReference type="PROSITE" id="PS50089"/>
    </source>
</evidence>
<dbReference type="InterPro" id="IPR013083">
    <property type="entry name" value="Znf_RING/FYVE/PHD"/>
</dbReference>
<name>A0AAJ0BLG0_9PEZI</name>
<dbReference type="Gene3D" id="3.30.40.10">
    <property type="entry name" value="Zinc/RING finger domain, C3HC4 (zinc finger)"/>
    <property type="match status" value="1"/>
</dbReference>
<evidence type="ECO:0000313" key="3">
    <source>
        <dbReference type="EMBL" id="KAK1759348.1"/>
    </source>
</evidence>
<keyword evidence="1" id="KW-0863">Zinc-finger</keyword>
<accession>A0AAJ0BLG0</accession>
<feature type="domain" description="RING-type" evidence="2">
    <location>
        <begin position="34"/>
        <end position="83"/>
    </location>
</feature>
<keyword evidence="1" id="KW-0479">Metal-binding</keyword>
<evidence type="ECO:0000256" key="1">
    <source>
        <dbReference type="PROSITE-ProRule" id="PRU00175"/>
    </source>
</evidence>
<keyword evidence="1" id="KW-0862">Zinc</keyword>
<dbReference type="SUPFAM" id="SSF57850">
    <property type="entry name" value="RING/U-box"/>
    <property type="match status" value="1"/>
</dbReference>
<organism evidence="3 4">
    <name type="scientific">Echria macrotheca</name>
    <dbReference type="NCBI Taxonomy" id="438768"/>
    <lineage>
        <taxon>Eukaryota</taxon>
        <taxon>Fungi</taxon>
        <taxon>Dikarya</taxon>
        <taxon>Ascomycota</taxon>
        <taxon>Pezizomycotina</taxon>
        <taxon>Sordariomycetes</taxon>
        <taxon>Sordariomycetidae</taxon>
        <taxon>Sordariales</taxon>
        <taxon>Schizotheciaceae</taxon>
        <taxon>Echria</taxon>
    </lineage>
</organism>